<dbReference type="Gene3D" id="3.40.50.300">
    <property type="entry name" value="P-loop containing nucleotide triphosphate hydrolases"/>
    <property type="match status" value="2"/>
</dbReference>
<evidence type="ECO:0000256" key="4">
    <source>
        <dbReference type="ARBA" id="ARBA00022840"/>
    </source>
</evidence>
<dbReference type="InterPro" id="IPR001650">
    <property type="entry name" value="Helicase_C-like"/>
</dbReference>
<dbReference type="GO" id="GO:0005524">
    <property type="term" value="F:ATP binding"/>
    <property type="evidence" value="ECO:0007669"/>
    <property type="project" value="UniProtKB-KW"/>
</dbReference>
<evidence type="ECO:0000259" key="6">
    <source>
        <dbReference type="PROSITE" id="PS51192"/>
    </source>
</evidence>
<keyword evidence="9" id="KW-1185">Reference proteome</keyword>
<dbReference type="EMBL" id="RSCD01000004">
    <property type="protein sequence ID" value="RSH93340.1"/>
    <property type="molecule type" value="Genomic_DNA"/>
</dbReference>
<dbReference type="PANTHER" id="PTHR18934">
    <property type="entry name" value="ATP-DEPENDENT RNA HELICASE"/>
    <property type="match status" value="1"/>
</dbReference>
<keyword evidence="2" id="KW-0378">Hydrolase</keyword>
<feature type="domain" description="Helicase ATP-binding" evidence="6">
    <location>
        <begin position="65"/>
        <end position="231"/>
    </location>
</feature>
<organism evidence="8 9">
    <name type="scientific">Saitozyma podzolica</name>
    <dbReference type="NCBI Taxonomy" id="1890683"/>
    <lineage>
        <taxon>Eukaryota</taxon>
        <taxon>Fungi</taxon>
        <taxon>Dikarya</taxon>
        <taxon>Basidiomycota</taxon>
        <taxon>Agaricomycotina</taxon>
        <taxon>Tremellomycetes</taxon>
        <taxon>Tremellales</taxon>
        <taxon>Trimorphomycetaceae</taxon>
        <taxon>Saitozyma</taxon>
    </lineage>
</organism>
<dbReference type="InterPro" id="IPR027417">
    <property type="entry name" value="P-loop_NTPase"/>
</dbReference>
<proteinExistence type="predicted"/>
<keyword evidence="3 8" id="KW-0347">Helicase</keyword>
<dbReference type="STRING" id="1890683.A0A427YQK0"/>
<dbReference type="GO" id="GO:0003723">
    <property type="term" value="F:RNA binding"/>
    <property type="evidence" value="ECO:0007669"/>
    <property type="project" value="TreeGrafter"/>
</dbReference>
<dbReference type="Pfam" id="PF00270">
    <property type="entry name" value="DEAD"/>
    <property type="match status" value="1"/>
</dbReference>
<dbReference type="CDD" id="cd18791">
    <property type="entry name" value="SF2_C_RHA"/>
    <property type="match status" value="1"/>
</dbReference>
<evidence type="ECO:0000256" key="2">
    <source>
        <dbReference type="ARBA" id="ARBA00022801"/>
    </source>
</evidence>
<evidence type="ECO:0000256" key="1">
    <source>
        <dbReference type="ARBA" id="ARBA00022741"/>
    </source>
</evidence>
<evidence type="ECO:0000313" key="8">
    <source>
        <dbReference type="EMBL" id="RSH93340.1"/>
    </source>
</evidence>
<dbReference type="PROSITE" id="PS51194">
    <property type="entry name" value="HELICASE_CTER"/>
    <property type="match status" value="1"/>
</dbReference>
<feature type="domain" description="Helicase C-terminal" evidence="7">
    <location>
        <begin position="247"/>
        <end position="430"/>
    </location>
</feature>
<dbReference type="SMART" id="SM00487">
    <property type="entry name" value="DEXDc"/>
    <property type="match status" value="1"/>
</dbReference>
<feature type="compositionally biased region" description="Low complexity" evidence="5">
    <location>
        <begin position="1"/>
        <end position="10"/>
    </location>
</feature>
<dbReference type="PANTHER" id="PTHR18934:SF99">
    <property type="entry name" value="ATP-DEPENDENT RNA HELICASE DHX37-RELATED"/>
    <property type="match status" value="1"/>
</dbReference>
<reference evidence="8 9" key="1">
    <citation type="submission" date="2018-11" db="EMBL/GenBank/DDBJ databases">
        <title>Genome sequence of Saitozyma podzolica DSM 27192.</title>
        <authorList>
            <person name="Aliyu H."/>
            <person name="Gorte O."/>
            <person name="Ochsenreither K."/>
        </authorList>
    </citation>
    <scope>NUCLEOTIDE SEQUENCE [LARGE SCALE GENOMIC DNA]</scope>
    <source>
        <strain evidence="8 9">DSM 27192</strain>
    </source>
</reference>
<dbReference type="OrthoDB" id="10253254at2759"/>
<dbReference type="SUPFAM" id="SSF52540">
    <property type="entry name" value="P-loop containing nucleoside triphosphate hydrolases"/>
    <property type="match status" value="1"/>
</dbReference>
<name>A0A427YQK0_9TREE</name>
<dbReference type="Pfam" id="PF00271">
    <property type="entry name" value="Helicase_C"/>
    <property type="match status" value="1"/>
</dbReference>
<keyword evidence="1" id="KW-0547">Nucleotide-binding</keyword>
<feature type="region of interest" description="Disordered" evidence="5">
    <location>
        <begin position="1"/>
        <end position="21"/>
    </location>
</feature>
<dbReference type="Proteomes" id="UP000279259">
    <property type="component" value="Unassembled WGS sequence"/>
</dbReference>
<sequence>MSANTNAPLSAPAPLPRLVPKRRTVNQARYEQLQDGQRNPLNGGQFSPEYSSIRSGFRGLPASQHYCDSSKDVVIVQGATGSGKTTQLPKAALFNELDHPRMVVVTQPRKLPTRELAQRLAVELDVNVGEEVGYSCKDERQLTIGRTKLLFVSDGTLLKKMVTDRTLRDVACVIVDECHERSVDSDIVLALLQKLRKESTRADLKIVCMSATGDMHKLKSHFEVDDRSVVSLPGHTFPVQIYHSNGPVSDYIAAARDRVANHVLHGSGDVLVFLPGQDDCIDLLSHLRGHLAPHLVQVSLLLLYRDLPVAEQSMVFEPTPNLRKIVLATNIAETSLTLADLKLVIDTGLAKVAQYDAANGMDRLLLSPISKASATQRAGRVGRTSPGTVMRLYTAAQYAQFETHTRPAILRSPFTETLLKLTVHGVRSMAEVSLPDNPTGPQLANASEELRALCLRDGQGSLTALGRQVRGMPVDPKPQIRLLEPDPVPGCGAGISGWSDHVTALSAFEAWRQNAHFLSVEACKEAERLRSRLENEMQSVQIPLIRADFDDPLYNERLGRAIVAGLFWNIAVKADAYSWQVKRSPGQVCTLDRNSLVSGDTGMVVFSENDPRAVLRMVTDIHPDW</sequence>
<protein>
    <submittedName>
        <fullName evidence="8">DEAH-box ATP-dependent RNA helicase prp43</fullName>
    </submittedName>
</protein>
<dbReference type="AlphaFoldDB" id="A0A427YQK0"/>
<dbReference type="SMART" id="SM00490">
    <property type="entry name" value="HELICc"/>
    <property type="match status" value="1"/>
</dbReference>
<comment type="caution">
    <text evidence="8">The sequence shown here is derived from an EMBL/GenBank/DDBJ whole genome shotgun (WGS) entry which is preliminary data.</text>
</comment>
<accession>A0A427YQK0</accession>
<dbReference type="CDD" id="cd17917">
    <property type="entry name" value="DEXHc_RHA-like"/>
    <property type="match status" value="1"/>
</dbReference>
<evidence type="ECO:0000313" key="9">
    <source>
        <dbReference type="Proteomes" id="UP000279259"/>
    </source>
</evidence>
<keyword evidence="4" id="KW-0067">ATP-binding</keyword>
<dbReference type="GO" id="GO:0004386">
    <property type="term" value="F:helicase activity"/>
    <property type="evidence" value="ECO:0007669"/>
    <property type="project" value="UniProtKB-KW"/>
</dbReference>
<gene>
    <name evidence="8" type="primary">PRP43_2</name>
    <name evidence="8" type="ORF">EHS25_007695</name>
</gene>
<dbReference type="InterPro" id="IPR014001">
    <property type="entry name" value="Helicase_ATP-bd"/>
</dbReference>
<evidence type="ECO:0000256" key="3">
    <source>
        <dbReference type="ARBA" id="ARBA00022806"/>
    </source>
</evidence>
<dbReference type="InterPro" id="IPR011545">
    <property type="entry name" value="DEAD/DEAH_box_helicase_dom"/>
</dbReference>
<evidence type="ECO:0000259" key="7">
    <source>
        <dbReference type="PROSITE" id="PS51194"/>
    </source>
</evidence>
<dbReference type="GO" id="GO:0016787">
    <property type="term" value="F:hydrolase activity"/>
    <property type="evidence" value="ECO:0007669"/>
    <property type="project" value="UniProtKB-KW"/>
</dbReference>
<evidence type="ECO:0000256" key="5">
    <source>
        <dbReference type="SAM" id="MobiDB-lite"/>
    </source>
</evidence>
<dbReference type="PROSITE" id="PS51192">
    <property type="entry name" value="HELICASE_ATP_BIND_1"/>
    <property type="match status" value="1"/>
</dbReference>